<dbReference type="EMBL" id="JARBJD010000077">
    <property type="protein sequence ID" value="KAK2954526.1"/>
    <property type="molecule type" value="Genomic_DNA"/>
</dbReference>
<sequence length="694" mass="76273">MVVGCAEQYIMDDIVVSGCGKAGMISILHNTTQKEQVTLQSQHEVVIESIPSTSPELIVSPSLSSSELDGEGMIDVSGGRLLILQVDIVLANSPSLIFVRMVGGDLTIKTCSFVGPKGNAASNNVDSSSFLCDWETGFLKLMDATTTITVTQMSHLSQGAINMKNGKLTMETCTFHDNSPPSISFSSLRHNIRCSEEGEIEIESLSAGDGMETPSAWISATDCSLAAKEEISRSPFFVPTLSSSSTSKLSKDKTGFDVTIEGTTLIPCSLFLEVFEKKKDGTEGQQKQVPLTQELASHFNDTSIVVSLPLSSLSSFDDSLEWRGRLAFGNDQITASSFVIQLSAAGRRSQAVLENMKWWLPLVIVLSLLLVIVVVVVIICWRRRRIQKNPTTMEEMKESTQLQMEDEKMDIVTDNRIGVLSIQTCAPSESNADTTQLNAPKSSDGLHDFENVEEALPCCGDMKNTVYVSKDRTLYNALHSENKWDVRIRQAQLQLVKGLKEVEKKDRTAAILRALTAHNILFDSKENVCLKMNPDVTTHTHRPTWTQQTPPDQHTQQEQPEQGSTMGTNESKQIVAPQTERVNEGVRWLAPEVIENKPHINSGHGAVFSLGLILWEMETGSVPFGEQDAVNASRQIVTGVVPKLELVENAEMRELISQCLSLEPDDRPDFDTIESTLSLIPAGQSINPKEFVQS</sequence>
<dbReference type="PANTHER" id="PTHR23257">
    <property type="entry name" value="SERINE-THREONINE PROTEIN KINASE"/>
    <property type="match status" value="1"/>
</dbReference>
<keyword evidence="2" id="KW-0472">Membrane</keyword>
<organism evidence="4 5">
    <name type="scientific">Blattamonas nauphoetae</name>
    <dbReference type="NCBI Taxonomy" id="2049346"/>
    <lineage>
        <taxon>Eukaryota</taxon>
        <taxon>Metamonada</taxon>
        <taxon>Preaxostyla</taxon>
        <taxon>Oxymonadida</taxon>
        <taxon>Blattamonas</taxon>
    </lineage>
</organism>
<evidence type="ECO:0000313" key="5">
    <source>
        <dbReference type="Proteomes" id="UP001281761"/>
    </source>
</evidence>
<name>A0ABQ9XQW1_9EUKA</name>
<comment type="caution">
    <text evidence="4">The sequence shown here is derived from an EMBL/GenBank/DDBJ whole genome shotgun (WGS) entry which is preliminary data.</text>
</comment>
<protein>
    <recommendedName>
        <fullName evidence="3">Protein kinase domain-containing protein</fullName>
    </recommendedName>
</protein>
<accession>A0ABQ9XQW1</accession>
<feature type="transmembrane region" description="Helical" evidence="2">
    <location>
        <begin position="358"/>
        <end position="381"/>
    </location>
</feature>
<evidence type="ECO:0000256" key="1">
    <source>
        <dbReference type="SAM" id="MobiDB-lite"/>
    </source>
</evidence>
<dbReference type="Gene3D" id="1.10.510.10">
    <property type="entry name" value="Transferase(Phosphotransferase) domain 1"/>
    <property type="match status" value="1"/>
</dbReference>
<dbReference type="Proteomes" id="UP001281761">
    <property type="component" value="Unassembled WGS sequence"/>
</dbReference>
<gene>
    <name evidence="4" type="ORF">BLNAU_10546</name>
</gene>
<keyword evidence="5" id="KW-1185">Reference proteome</keyword>
<feature type="region of interest" description="Disordered" evidence="1">
    <location>
        <begin position="538"/>
        <end position="580"/>
    </location>
</feature>
<dbReference type="InterPro" id="IPR050167">
    <property type="entry name" value="Ser_Thr_protein_kinase"/>
</dbReference>
<feature type="compositionally biased region" description="Low complexity" evidence="1">
    <location>
        <begin position="543"/>
        <end position="562"/>
    </location>
</feature>
<feature type="compositionally biased region" description="Polar residues" evidence="1">
    <location>
        <begin position="563"/>
        <end position="572"/>
    </location>
</feature>
<dbReference type="SUPFAM" id="SSF56112">
    <property type="entry name" value="Protein kinase-like (PK-like)"/>
    <property type="match status" value="1"/>
</dbReference>
<feature type="domain" description="Protein kinase" evidence="3">
    <location>
        <begin position="317"/>
        <end position="680"/>
    </location>
</feature>
<dbReference type="InterPro" id="IPR001245">
    <property type="entry name" value="Ser-Thr/Tyr_kinase_cat_dom"/>
</dbReference>
<dbReference type="PROSITE" id="PS50011">
    <property type="entry name" value="PROTEIN_KINASE_DOM"/>
    <property type="match status" value="1"/>
</dbReference>
<dbReference type="InterPro" id="IPR000719">
    <property type="entry name" value="Prot_kinase_dom"/>
</dbReference>
<keyword evidence="2" id="KW-1133">Transmembrane helix</keyword>
<dbReference type="InterPro" id="IPR011009">
    <property type="entry name" value="Kinase-like_dom_sf"/>
</dbReference>
<evidence type="ECO:0000313" key="4">
    <source>
        <dbReference type="EMBL" id="KAK2954526.1"/>
    </source>
</evidence>
<proteinExistence type="predicted"/>
<evidence type="ECO:0000259" key="3">
    <source>
        <dbReference type="PROSITE" id="PS50011"/>
    </source>
</evidence>
<dbReference type="Pfam" id="PF07714">
    <property type="entry name" value="PK_Tyr_Ser-Thr"/>
    <property type="match status" value="1"/>
</dbReference>
<keyword evidence="2" id="KW-0812">Transmembrane</keyword>
<reference evidence="4 5" key="1">
    <citation type="journal article" date="2022" name="bioRxiv">
        <title>Genomics of Preaxostyla Flagellates Illuminates Evolutionary Transitions and the Path Towards Mitochondrial Loss.</title>
        <authorList>
            <person name="Novak L.V.F."/>
            <person name="Treitli S.C."/>
            <person name="Pyrih J."/>
            <person name="Halakuc P."/>
            <person name="Pipaliya S.V."/>
            <person name="Vacek V."/>
            <person name="Brzon O."/>
            <person name="Soukal P."/>
            <person name="Eme L."/>
            <person name="Dacks J.B."/>
            <person name="Karnkowska A."/>
            <person name="Elias M."/>
            <person name="Hampl V."/>
        </authorList>
    </citation>
    <scope>NUCLEOTIDE SEQUENCE [LARGE SCALE GENOMIC DNA]</scope>
    <source>
        <strain evidence="4">NAU3</strain>
        <tissue evidence="4">Gut</tissue>
    </source>
</reference>
<evidence type="ECO:0000256" key="2">
    <source>
        <dbReference type="SAM" id="Phobius"/>
    </source>
</evidence>